<comment type="caution">
    <text evidence="5">The sequence shown here is derived from an EMBL/GenBank/DDBJ whole genome shotgun (WGS) entry which is preliminary data.</text>
</comment>
<dbReference type="GO" id="GO:0003700">
    <property type="term" value="F:DNA-binding transcription factor activity"/>
    <property type="evidence" value="ECO:0007669"/>
    <property type="project" value="InterPro"/>
</dbReference>
<dbReference type="Gene3D" id="1.10.10.60">
    <property type="entry name" value="Homeodomain-like"/>
    <property type="match status" value="1"/>
</dbReference>
<dbReference type="PANTHER" id="PTHR46796">
    <property type="entry name" value="HTH-TYPE TRANSCRIPTIONAL ACTIVATOR RHAS-RELATED"/>
    <property type="match status" value="1"/>
</dbReference>
<protein>
    <submittedName>
        <fullName evidence="5">AraC family transcriptional regulator</fullName>
    </submittedName>
</protein>
<evidence type="ECO:0000313" key="5">
    <source>
        <dbReference type="EMBL" id="RKQ87072.1"/>
    </source>
</evidence>
<keyword evidence="6" id="KW-1185">Reference proteome</keyword>
<dbReference type="RefSeq" id="WP_121255331.1">
    <property type="nucleotide sequence ID" value="NZ_RBIL01000002.1"/>
</dbReference>
<dbReference type="PANTHER" id="PTHR46796:SF12">
    <property type="entry name" value="HTH-TYPE DNA-BINDING TRANSCRIPTIONAL ACTIVATOR EUTR"/>
    <property type="match status" value="1"/>
</dbReference>
<feature type="domain" description="HTH araC/xylS-type" evidence="4">
    <location>
        <begin position="210"/>
        <end position="311"/>
    </location>
</feature>
<keyword evidence="1" id="KW-0805">Transcription regulation</keyword>
<evidence type="ECO:0000256" key="2">
    <source>
        <dbReference type="ARBA" id="ARBA00023125"/>
    </source>
</evidence>
<sequence>MDTPTRIDLRIDDVDEAQAFLTQTYGSRLLLKHTEPGSFGLELIRTDAGRFASTDAALPGTMRYRMLSHGDVLINTLVDGAFEADRGTHVDRYVAGDVFIGSPGGAGHACRTQNIRARTMSVSRALLSEIADGEPRFASMTPRAGEGRRWRLAARFVDDLLADPPSAGAPLVLGSAARLLATTALAVFPNTAVSEPSIDDRRDAHPETLRRAIAFIESNPELDIGTAAIARAAHVTPRAIQLAFRRHLDTTPTAYLRRVRLQHAHQQLLDGTPDGLTVTDVALRWGFATPSRFSRQYRIAYGKTPSATLRG</sequence>
<gene>
    <name evidence="5" type="ORF">C8N24_5092</name>
</gene>
<evidence type="ECO:0000256" key="3">
    <source>
        <dbReference type="ARBA" id="ARBA00023163"/>
    </source>
</evidence>
<proteinExistence type="predicted"/>
<reference evidence="5 6" key="1">
    <citation type="submission" date="2018-10" db="EMBL/GenBank/DDBJ databases">
        <title>Genomic Encyclopedia of Archaeal and Bacterial Type Strains, Phase II (KMG-II): from individual species to whole genera.</title>
        <authorList>
            <person name="Goeker M."/>
        </authorList>
    </citation>
    <scope>NUCLEOTIDE SEQUENCE [LARGE SCALE GENOMIC DNA]</scope>
    <source>
        <strain evidence="5 6">DSM 14954</strain>
    </source>
</reference>
<keyword evidence="3" id="KW-0804">Transcription</keyword>
<accession>A0A660L2G8</accession>
<dbReference type="OrthoDB" id="5464689at2"/>
<dbReference type="EMBL" id="RBIL01000002">
    <property type="protein sequence ID" value="RKQ87072.1"/>
    <property type="molecule type" value="Genomic_DNA"/>
</dbReference>
<dbReference type="PROSITE" id="PS01124">
    <property type="entry name" value="HTH_ARAC_FAMILY_2"/>
    <property type="match status" value="1"/>
</dbReference>
<keyword evidence="2" id="KW-0238">DNA-binding</keyword>
<dbReference type="AlphaFoldDB" id="A0A660L2G8"/>
<dbReference type="InterPro" id="IPR018060">
    <property type="entry name" value="HTH_AraC"/>
</dbReference>
<organism evidence="5 6">
    <name type="scientific">Solirubrobacter pauli</name>
    <dbReference type="NCBI Taxonomy" id="166793"/>
    <lineage>
        <taxon>Bacteria</taxon>
        <taxon>Bacillati</taxon>
        <taxon>Actinomycetota</taxon>
        <taxon>Thermoleophilia</taxon>
        <taxon>Solirubrobacterales</taxon>
        <taxon>Solirubrobacteraceae</taxon>
        <taxon>Solirubrobacter</taxon>
    </lineage>
</organism>
<dbReference type="SMART" id="SM00342">
    <property type="entry name" value="HTH_ARAC"/>
    <property type="match status" value="1"/>
</dbReference>
<dbReference type="GO" id="GO:0043565">
    <property type="term" value="F:sequence-specific DNA binding"/>
    <property type="evidence" value="ECO:0007669"/>
    <property type="project" value="InterPro"/>
</dbReference>
<dbReference type="Proteomes" id="UP000278962">
    <property type="component" value="Unassembled WGS sequence"/>
</dbReference>
<dbReference type="SUPFAM" id="SSF46689">
    <property type="entry name" value="Homeodomain-like"/>
    <property type="match status" value="2"/>
</dbReference>
<evidence type="ECO:0000256" key="1">
    <source>
        <dbReference type="ARBA" id="ARBA00023015"/>
    </source>
</evidence>
<dbReference type="InterPro" id="IPR050204">
    <property type="entry name" value="AraC_XylS_family_regulators"/>
</dbReference>
<evidence type="ECO:0000259" key="4">
    <source>
        <dbReference type="PROSITE" id="PS01124"/>
    </source>
</evidence>
<dbReference type="InterPro" id="IPR009057">
    <property type="entry name" value="Homeodomain-like_sf"/>
</dbReference>
<name>A0A660L2G8_9ACTN</name>
<evidence type="ECO:0000313" key="6">
    <source>
        <dbReference type="Proteomes" id="UP000278962"/>
    </source>
</evidence>
<dbReference type="Pfam" id="PF12833">
    <property type="entry name" value="HTH_18"/>
    <property type="match status" value="1"/>
</dbReference>